<evidence type="ECO:0000256" key="3">
    <source>
        <dbReference type="ARBA" id="ARBA00022475"/>
    </source>
</evidence>
<dbReference type="GO" id="GO:0055085">
    <property type="term" value="P:transmembrane transport"/>
    <property type="evidence" value="ECO:0007669"/>
    <property type="project" value="InterPro"/>
</dbReference>
<dbReference type="InterPro" id="IPR000515">
    <property type="entry name" value="MetI-like"/>
</dbReference>
<gene>
    <name evidence="9" type="ORF">HNR50_002835</name>
</gene>
<accession>A0A841RFN0</accession>
<keyword evidence="6 7" id="KW-0472">Membrane</keyword>
<dbReference type="SUPFAM" id="SSF161098">
    <property type="entry name" value="MetI-like"/>
    <property type="match status" value="1"/>
</dbReference>
<sequence>MKDKTKYILISIASLLTFIFLWQLISTAGIISARKLPTPVKLFDTFVYKLFNKNPDGNVLGIHIWTSLKEALIGFGFGIVIGVPLGIGMAWFDKFDKFFRPLFDLIKPIPPVGWVPIMITFFGIGIMSKVSVIFIASFIPAVINSYSGIKQTKDVHKWVASTFGASNRQVLFSVAIPSAAPMIFTGARVALNGSWVSLVAAELLASTRGLGYMIQTARLVGRIDVVFVGVLVIGVFGAIMMEGLTFLEKKLVKGGRK</sequence>
<dbReference type="PROSITE" id="PS50928">
    <property type="entry name" value="ABC_TM1"/>
    <property type="match status" value="1"/>
</dbReference>
<proteinExistence type="inferred from homology"/>
<evidence type="ECO:0000256" key="1">
    <source>
        <dbReference type="ARBA" id="ARBA00004651"/>
    </source>
</evidence>
<feature type="transmembrane region" description="Helical" evidence="7">
    <location>
        <begin position="225"/>
        <end position="247"/>
    </location>
</feature>
<evidence type="ECO:0000256" key="4">
    <source>
        <dbReference type="ARBA" id="ARBA00022692"/>
    </source>
</evidence>
<organism evidence="9 10">
    <name type="scientific">Spirochaeta isovalerica</name>
    <dbReference type="NCBI Taxonomy" id="150"/>
    <lineage>
        <taxon>Bacteria</taxon>
        <taxon>Pseudomonadati</taxon>
        <taxon>Spirochaetota</taxon>
        <taxon>Spirochaetia</taxon>
        <taxon>Spirochaetales</taxon>
        <taxon>Spirochaetaceae</taxon>
        <taxon>Spirochaeta</taxon>
    </lineage>
</organism>
<evidence type="ECO:0000256" key="2">
    <source>
        <dbReference type="ARBA" id="ARBA00022448"/>
    </source>
</evidence>
<keyword evidence="4 7" id="KW-0812">Transmembrane</keyword>
<feature type="transmembrane region" description="Helical" evidence="7">
    <location>
        <begin position="71"/>
        <end position="93"/>
    </location>
</feature>
<keyword evidence="5 7" id="KW-1133">Transmembrane helix</keyword>
<comment type="caution">
    <text evidence="9">The sequence shown here is derived from an EMBL/GenBank/DDBJ whole genome shotgun (WGS) entry which is preliminary data.</text>
</comment>
<dbReference type="Gene3D" id="1.10.3720.10">
    <property type="entry name" value="MetI-like"/>
    <property type="match status" value="1"/>
</dbReference>
<dbReference type="EMBL" id="JACHGJ010000005">
    <property type="protein sequence ID" value="MBB6481162.1"/>
    <property type="molecule type" value="Genomic_DNA"/>
</dbReference>
<evidence type="ECO:0000256" key="5">
    <source>
        <dbReference type="ARBA" id="ARBA00022989"/>
    </source>
</evidence>
<evidence type="ECO:0000259" key="8">
    <source>
        <dbReference type="PROSITE" id="PS50928"/>
    </source>
</evidence>
<dbReference type="RefSeq" id="WP_221439885.1">
    <property type="nucleotide sequence ID" value="NZ_JACHGJ010000005.1"/>
</dbReference>
<dbReference type="InterPro" id="IPR035906">
    <property type="entry name" value="MetI-like_sf"/>
</dbReference>
<dbReference type="PANTHER" id="PTHR30151">
    <property type="entry name" value="ALKANE SULFONATE ABC TRANSPORTER-RELATED, MEMBRANE SUBUNIT"/>
    <property type="match status" value="1"/>
</dbReference>
<keyword evidence="2 7" id="KW-0813">Transport</keyword>
<dbReference type="Proteomes" id="UP000587760">
    <property type="component" value="Unassembled WGS sequence"/>
</dbReference>
<comment type="similarity">
    <text evidence="7">Belongs to the binding-protein-dependent transport system permease family.</text>
</comment>
<evidence type="ECO:0000313" key="10">
    <source>
        <dbReference type="Proteomes" id="UP000587760"/>
    </source>
</evidence>
<dbReference type="GO" id="GO:0005886">
    <property type="term" value="C:plasma membrane"/>
    <property type="evidence" value="ECO:0007669"/>
    <property type="project" value="UniProtKB-SubCell"/>
</dbReference>
<dbReference type="PANTHER" id="PTHR30151:SF0">
    <property type="entry name" value="ABC TRANSPORTER PERMEASE PROTEIN MJ0413-RELATED"/>
    <property type="match status" value="1"/>
</dbReference>
<keyword evidence="3" id="KW-1003">Cell membrane</keyword>
<feature type="transmembrane region" description="Helical" evidence="7">
    <location>
        <begin position="130"/>
        <end position="149"/>
    </location>
</feature>
<evidence type="ECO:0000256" key="7">
    <source>
        <dbReference type="RuleBase" id="RU363032"/>
    </source>
</evidence>
<dbReference type="AlphaFoldDB" id="A0A841RFN0"/>
<reference evidence="9 10" key="1">
    <citation type="submission" date="2020-08" db="EMBL/GenBank/DDBJ databases">
        <title>Genomic Encyclopedia of Type Strains, Phase IV (KMG-IV): sequencing the most valuable type-strain genomes for metagenomic binning, comparative biology and taxonomic classification.</title>
        <authorList>
            <person name="Goeker M."/>
        </authorList>
    </citation>
    <scope>NUCLEOTIDE SEQUENCE [LARGE SCALE GENOMIC DNA]</scope>
    <source>
        <strain evidence="9 10">DSM 2461</strain>
    </source>
</reference>
<evidence type="ECO:0000313" key="9">
    <source>
        <dbReference type="EMBL" id="MBB6481162.1"/>
    </source>
</evidence>
<feature type="transmembrane region" description="Helical" evidence="7">
    <location>
        <begin position="7"/>
        <end position="31"/>
    </location>
</feature>
<evidence type="ECO:0000256" key="6">
    <source>
        <dbReference type="ARBA" id="ARBA00023136"/>
    </source>
</evidence>
<comment type="subcellular location">
    <subcellularLocation>
        <location evidence="1 7">Cell membrane</location>
        <topology evidence="1 7">Multi-pass membrane protein</topology>
    </subcellularLocation>
</comment>
<dbReference type="Pfam" id="PF00528">
    <property type="entry name" value="BPD_transp_1"/>
    <property type="match status" value="1"/>
</dbReference>
<dbReference type="CDD" id="cd06261">
    <property type="entry name" value="TM_PBP2"/>
    <property type="match status" value="1"/>
</dbReference>
<keyword evidence="10" id="KW-1185">Reference proteome</keyword>
<feature type="domain" description="ABC transmembrane type-1" evidence="8">
    <location>
        <begin position="64"/>
        <end position="248"/>
    </location>
</feature>
<protein>
    <submittedName>
        <fullName evidence="9">NitT/TauT family transport system permease protein/taurine transport system permease protein</fullName>
    </submittedName>
</protein>
<feature type="transmembrane region" description="Helical" evidence="7">
    <location>
        <begin position="170"/>
        <end position="191"/>
    </location>
</feature>
<feature type="transmembrane region" description="Helical" evidence="7">
    <location>
        <begin position="105"/>
        <end position="124"/>
    </location>
</feature>
<name>A0A841RFN0_9SPIO</name>